<dbReference type="EMBL" id="JARJLG010000124">
    <property type="protein sequence ID" value="KAJ7741174.1"/>
    <property type="molecule type" value="Genomic_DNA"/>
</dbReference>
<keyword evidence="2" id="KW-1185">Reference proteome</keyword>
<protein>
    <recommendedName>
        <fullName evidence="3">F-box domain-containing protein</fullName>
    </recommendedName>
</protein>
<proteinExistence type="predicted"/>
<dbReference type="Proteomes" id="UP001215280">
    <property type="component" value="Unassembled WGS sequence"/>
</dbReference>
<gene>
    <name evidence="1" type="ORF">DFH07DRAFT_59209</name>
</gene>
<evidence type="ECO:0000313" key="1">
    <source>
        <dbReference type="EMBL" id="KAJ7741174.1"/>
    </source>
</evidence>
<evidence type="ECO:0008006" key="3">
    <source>
        <dbReference type="Google" id="ProtNLM"/>
    </source>
</evidence>
<evidence type="ECO:0000313" key="2">
    <source>
        <dbReference type="Proteomes" id="UP001215280"/>
    </source>
</evidence>
<dbReference type="SUPFAM" id="SSF52047">
    <property type="entry name" value="RNI-like"/>
    <property type="match status" value="1"/>
</dbReference>
<name>A0AAD7IEB6_9AGAR</name>
<sequence>MPRVPAELVDLIISFLHPHPLRCGNGIGNFLDKAVARNVGLCGLVCRAWAPSSRRVLFYRVHVRQYTAHAFAKLFRKPQHLTFLPFIRELEFRNGIAENSWMNTVLPKITKHLHPSTLVLSAGSAHFDTLPRLHLRTITRLEIVNFPLDSTDAIEFIASFPALEGLKVWLENEWRSTELPQATLRPAESLRCLDLKSTEMGSFLGWFQGCRAAISTLRLCHPSSMRTTPESFRSTAEYIESLGPSLTSLTIKVDFEGPQIQISWRQYLTAS</sequence>
<reference evidence="1" key="1">
    <citation type="submission" date="2023-03" db="EMBL/GenBank/DDBJ databases">
        <title>Massive genome expansion in bonnet fungi (Mycena s.s.) driven by repeated elements and novel gene families across ecological guilds.</title>
        <authorList>
            <consortium name="Lawrence Berkeley National Laboratory"/>
            <person name="Harder C.B."/>
            <person name="Miyauchi S."/>
            <person name="Viragh M."/>
            <person name="Kuo A."/>
            <person name="Thoen E."/>
            <person name="Andreopoulos B."/>
            <person name="Lu D."/>
            <person name="Skrede I."/>
            <person name="Drula E."/>
            <person name="Henrissat B."/>
            <person name="Morin E."/>
            <person name="Kohler A."/>
            <person name="Barry K."/>
            <person name="LaButti K."/>
            <person name="Morin E."/>
            <person name="Salamov A."/>
            <person name="Lipzen A."/>
            <person name="Mereny Z."/>
            <person name="Hegedus B."/>
            <person name="Baldrian P."/>
            <person name="Stursova M."/>
            <person name="Weitz H."/>
            <person name="Taylor A."/>
            <person name="Grigoriev I.V."/>
            <person name="Nagy L.G."/>
            <person name="Martin F."/>
            <person name="Kauserud H."/>
        </authorList>
    </citation>
    <scope>NUCLEOTIDE SEQUENCE</scope>
    <source>
        <strain evidence="1">CBHHK188m</strain>
    </source>
</reference>
<accession>A0AAD7IEB6</accession>
<organism evidence="1 2">
    <name type="scientific">Mycena maculata</name>
    <dbReference type="NCBI Taxonomy" id="230809"/>
    <lineage>
        <taxon>Eukaryota</taxon>
        <taxon>Fungi</taxon>
        <taxon>Dikarya</taxon>
        <taxon>Basidiomycota</taxon>
        <taxon>Agaricomycotina</taxon>
        <taxon>Agaricomycetes</taxon>
        <taxon>Agaricomycetidae</taxon>
        <taxon>Agaricales</taxon>
        <taxon>Marasmiineae</taxon>
        <taxon>Mycenaceae</taxon>
        <taxon>Mycena</taxon>
    </lineage>
</organism>
<dbReference type="AlphaFoldDB" id="A0AAD7IEB6"/>
<comment type="caution">
    <text evidence="1">The sequence shown here is derived from an EMBL/GenBank/DDBJ whole genome shotgun (WGS) entry which is preliminary data.</text>
</comment>